<dbReference type="PANTHER" id="PTHR33164:SF99">
    <property type="entry name" value="MARR FAMILY REGULATORY PROTEIN"/>
    <property type="match status" value="1"/>
</dbReference>
<dbReference type="Gene3D" id="1.10.10.10">
    <property type="entry name" value="Winged helix-like DNA-binding domain superfamily/Winged helix DNA-binding domain"/>
    <property type="match status" value="1"/>
</dbReference>
<dbReference type="InterPro" id="IPR000835">
    <property type="entry name" value="HTH_MarR-typ"/>
</dbReference>
<dbReference type="Proteomes" id="UP000429644">
    <property type="component" value="Unassembled WGS sequence"/>
</dbReference>
<organism evidence="2 3">
    <name type="scientific">Georgenia ruanii</name>
    <dbReference type="NCBI Taxonomy" id="348442"/>
    <lineage>
        <taxon>Bacteria</taxon>
        <taxon>Bacillati</taxon>
        <taxon>Actinomycetota</taxon>
        <taxon>Actinomycetes</taxon>
        <taxon>Micrococcales</taxon>
        <taxon>Bogoriellaceae</taxon>
        <taxon>Georgenia</taxon>
    </lineage>
</organism>
<feature type="domain" description="HTH marR-type" evidence="1">
    <location>
        <begin position="16"/>
        <end position="152"/>
    </location>
</feature>
<evidence type="ECO:0000259" key="1">
    <source>
        <dbReference type="PROSITE" id="PS50995"/>
    </source>
</evidence>
<accession>A0A7J9V1Z2</accession>
<dbReference type="SMART" id="SM00347">
    <property type="entry name" value="HTH_MARR"/>
    <property type="match status" value="1"/>
</dbReference>
<keyword evidence="3" id="KW-1185">Reference proteome</keyword>
<dbReference type="GO" id="GO:0003700">
    <property type="term" value="F:DNA-binding transcription factor activity"/>
    <property type="evidence" value="ECO:0007669"/>
    <property type="project" value="InterPro"/>
</dbReference>
<reference evidence="2 3" key="1">
    <citation type="submission" date="2019-10" db="EMBL/GenBank/DDBJ databases">
        <title>Georgenia wutianyii sp. nov. and Georgenia yuyongxinii sp. nov. isolated from plateau pika (Ochotona curzoniae) in the Qinghai-Tibet plateau of China.</title>
        <authorList>
            <person name="Tian Z."/>
        </authorList>
    </citation>
    <scope>NUCLEOTIDE SEQUENCE [LARGE SCALE GENOMIC DNA]</scope>
    <source>
        <strain evidence="2 3">JCM 15130</strain>
    </source>
</reference>
<dbReference type="InterPro" id="IPR036390">
    <property type="entry name" value="WH_DNA-bd_sf"/>
</dbReference>
<dbReference type="InterPro" id="IPR039422">
    <property type="entry name" value="MarR/SlyA-like"/>
</dbReference>
<dbReference type="PANTHER" id="PTHR33164">
    <property type="entry name" value="TRANSCRIPTIONAL REGULATOR, MARR FAMILY"/>
    <property type="match status" value="1"/>
</dbReference>
<dbReference type="RefSeq" id="WP_152232746.1">
    <property type="nucleotide sequence ID" value="NZ_BAAAOT010000021.1"/>
</dbReference>
<sequence>MTPPTKASPPLDDRASVELWGRVIQGFQATNQAIHDAIKAAFSLNEAETETLLNLHRHPEHRVPMAKLARAAAFTTGGFTKIADRLTRRGLVVRVPCADDRRVTFLELTSGGSDVADELSRLVAEVNRSRVVDVLGPERAGLVADAMTDLYHANRQPGR</sequence>
<proteinExistence type="predicted"/>
<evidence type="ECO:0000313" key="3">
    <source>
        <dbReference type="Proteomes" id="UP000429644"/>
    </source>
</evidence>
<dbReference type="OrthoDB" id="8635520at2"/>
<dbReference type="SUPFAM" id="SSF46785">
    <property type="entry name" value="Winged helix' DNA-binding domain"/>
    <property type="match status" value="1"/>
</dbReference>
<dbReference type="PROSITE" id="PS50995">
    <property type="entry name" value="HTH_MARR_2"/>
    <property type="match status" value="1"/>
</dbReference>
<name>A0A7J9V1Z2_9MICO</name>
<dbReference type="EMBL" id="WHPD01003231">
    <property type="protein sequence ID" value="MPV89974.1"/>
    <property type="molecule type" value="Genomic_DNA"/>
</dbReference>
<dbReference type="Pfam" id="PF12802">
    <property type="entry name" value="MarR_2"/>
    <property type="match status" value="1"/>
</dbReference>
<dbReference type="AlphaFoldDB" id="A0A7J9V1Z2"/>
<protein>
    <submittedName>
        <fullName evidence="2">MarR family transcriptional regulator</fullName>
    </submittedName>
</protein>
<evidence type="ECO:0000313" key="2">
    <source>
        <dbReference type="EMBL" id="MPV89974.1"/>
    </source>
</evidence>
<dbReference type="InterPro" id="IPR036388">
    <property type="entry name" value="WH-like_DNA-bd_sf"/>
</dbReference>
<comment type="caution">
    <text evidence="2">The sequence shown here is derived from an EMBL/GenBank/DDBJ whole genome shotgun (WGS) entry which is preliminary data.</text>
</comment>
<gene>
    <name evidence="2" type="ORF">GB882_14965</name>
</gene>
<dbReference type="GO" id="GO:0006950">
    <property type="term" value="P:response to stress"/>
    <property type="evidence" value="ECO:0007669"/>
    <property type="project" value="TreeGrafter"/>
</dbReference>